<dbReference type="InterPro" id="IPR023549">
    <property type="entry name" value="Subtilisin_inhibitor"/>
</dbReference>
<keyword evidence="7" id="KW-0732">Signal</keyword>
<keyword evidence="3" id="KW-0964">Secreted</keyword>
<feature type="domain" description="Subtilisin inhibitor" evidence="8">
    <location>
        <begin position="62"/>
        <end position="120"/>
    </location>
</feature>
<evidence type="ECO:0000256" key="5">
    <source>
        <dbReference type="ARBA" id="ARBA00022900"/>
    </source>
</evidence>
<keyword evidence="4" id="KW-0646">Protease inhibitor</keyword>
<evidence type="ECO:0000313" key="9">
    <source>
        <dbReference type="EMBL" id="AAZ57092.1"/>
    </source>
</evidence>
<evidence type="ECO:0000256" key="4">
    <source>
        <dbReference type="ARBA" id="ARBA00022690"/>
    </source>
</evidence>
<gene>
    <name evidence="9" type="ordered locus">Tfu_3059</name>
</gene>
<dbReference type="Gene3D" id="3.30.350.10">
    <property type="entry name" value="Subtilisin inhibitor-like"/>
    <property type="match status" value="1"/>
</dbReference>
<reference evidence="9" key="1">
    <citation type="submission" date="2005-07" db="EMBL/GenBank/DDBJ databases">
        <title>Complete sequence of Thermobifida fusca YX.</title>
        <authorList>
            <consortium name="US DOE Joint Genome Institute"/>
            <person name="Copeland A."/>
            <person name="Lucas S."/>
            <person name="Lapidus A."/>
            <person name="Barry K."/>
            <person name="Detter J.C."/>
            <person name="Glavina T."/>
            <person name="Hammon N."/>
            <person name="Israni S."/>
            <person name="Pitluck S."/>
            <person name="Di Bartolo G."/>
            <person name="Chain P."/>
            <person name="Schmutz J."/>
            <person name="Larimer F."/>
            <person name="Land M."/>
            <person name="Lykidis A."/>
            <person name="Richardson P."/>
        </authorList>
    </citation>
    <scope>NUCLEOTIDE SEQUENCE</scope>
    <source>
        <strain evidence="9">YX</strain>
    </source>
</reference>
<keyword evidence="5" id="KW-0722">Serine protease inhibitor</keyword>
<evidence type="ECO:0000256" key="6">
    <source>
        <dbReference type="ARBA" id="ARBA00023157"/>
    </source>
</evidence>
<feature type="chain" id="PRO_5004233685" description="Subtilisin inhibitor domain-containing protein" evidence="7">
    <location>
        <begin position="27"/>
        <end position="152"/>
    </location>
</feature>
<evidence type="ECO:0000256" key="2">
    <source>
        <dbReference type="ARBA" id="ARBA00010472"/>
    </source>
</evidence>
<dbReference type="Pfam" id="PF00720">
    <property type="entry name" value="SSI"/>
    <property type="match status" value="1"/>
</dbReference>
<evidence type="ECO:0000256" key="3">
    <source>
        <dbReference type="ARBA" id="ARBA00022525"/>
    </source>
</evidence>
<dbReference type="SUPFAM" id="SSF55399">
    <property type="entry name" value="Subtilisin inhibitor"/>
    <property type="match status" value="1"/>
</dbReference>
<feature type="signal peptide" evidence="7">
    <location>
        <begin position="1"/>
        <end position="26"/>
    </location>
</feature>
<dbReference type="HOGENOM" id="CLU_121949_1_1_11"/>
<dbReference type="OrthoDB" id="3427327at2"/>
<dbReference type="RefSeq" id="WP_011293476.1">
    <property type="nucleotide sequence ID" value="NC_007333.1"/>
</dbReference>
<dbReference type="KEGG" id="tfu:Tfu_3059"/>
<dbReference type="InterPro" id="IPR036819">
    <property type="entry name" value="Subtilisin_inhibitor-like_sf"/>
</dbReference>
<accession>Q47KD0</accession>
<evidence type="ECO:0000256" key="1">
    <source>
        <dbReference type="ARBA" id="ARBA00004613"/>
    </source>
</evidence>
<evidence type="ECO:0000259" key="8">
    <source>
        <dbReference type="Pfam" id="PF00720"/>
    </source>
</evidence>
<keyword evidence="6" id="KW-1015">Disulfide bond</keyword>
<organism evidence="9">
    <name type="scientific">Thermobifida fusca (strain YX)</name>
    <dbReference type="NCBI Taxonomy" id="269800"/>
    <lineage>
        <taxon>Bacteria</taxon>
        <taxon>Bacillati</taxon>
        <taxon>Actinomycetota</taxon>
        <taxon>Actinomycetes</taxon>
        <taxon>Streptosporangiales</taxon>
        <taxon>Nocardiopsidaceae</taxon>
        <taxon>Thermobifida</taxon>
    </lineage>
</organism>
<dbReference type="GO" id="GO:0005576">
    <property type="term" value="C:extracellular region"/>
    <property type="evidence" value="ECO:0007669"/>
    <property type="project" value="UniProtKB-SubCell"/>
</dbReference>
<comment type="subcellular location">
    <subcellularLocation>
        <location evidence="1">Secreted</location>
    </subcellularLocation>
</comment>
<evidence type="ECO:0000256" key="7">
    <source>
        <dbReference type="SAM" id="SignalP"/>
    </source>
</evidence>
<protein>
    <recommendedName>
        <fullName evidence="8">Subtilisin inhibitor domain-containing protein</fullName>
    </recommendedName>
</protein>
<comment type="similarity">
    <text evidence="2">Belongs to the protease inhibitor I16 (SSI) family.</text>
</comment>
<dbReference type="AlphaFoldDB" id="Q47KD0"/>
<dbReference type="GO" id="GO:0004867">
    <property type="term" value="F:serine-type endopeptidase inhibitor activity"/>
    <property type="evidence" value="ECO:0007669"/>
    <property type="project" value="UniProtKB-KW"/>
</dbReference>
<dbReference type="STRING" id="269800.Tfu_3059"/>
<dbReference type="PROSITE" id="PS00999">
    <property type="entry name" value="SSI"/>
    <property type="match status" value="1"/>
</dbReference>
<dbReference type="EMBL" id="CP000088">
    <property type="protein sequence ID" value="AAZ57092.1"/>
    <property type="molecule type" value="Genomic_DNA"/>
</dbReference>
<proteinExistence type="inferred from homology"/>
<dbReference type="InterPro" id="IPR020054">
    <property type="entry name" value="Prot_inh_SSI_I16_CS"/>
</dbReference>
<dbReference type="eggNOG" id="ENOG50333FU">
    <property type="taxonomic scope" value="Bacteria"/>
</dbReference>
<dbReference type="PROSITE" id="PS51257">
    <property type="entry name" value="PROKAR_LIPOPROTEIN"/>
    <property type="match status" value="1"/>
</dbReference>
<sequence length="152" mass="15803">MRRLVTAAVGIPVTAVCILLCGCSPATDTSPPATTPGVSPQPQTELTIERFSAVEDSPTPRAEPSPDAWTLTCGPAGGTHPDPAAACAALDRAGTDVFEPVPADQPCILVYGGPETATVRGRIDHTDVNAEFSRTNGCEIARWEQLAPLLDP</sequence>
<name>Q47KD0_THEFY</name>